<feature type="compositionally biased region" description="Low complexity" evidence="2">
    <location>
        <begin position="33"/>
        <end position="42"/>
    </location>
</feature>
<feature type="region of interest" description="Disordered" evidence="2">
    <location>
        <begin position="447"/>
        <end position="502"/>
    </location>
</feature>
<feature type="compositionally biased region" description="Acidic residues" evidence="2">
    <location>
        <begin position="1454"/>
        <end position="1467"/>
    </location>
</feature>
<feature type="compositionally biased region" description="Basic and acidic residues" evidence="2">
    <location>
        <begin position="2472"/>
        <end position="2504"/>
    </location>
</feature>
<reference evidence="3 4" key="1">
    <citation type="journal article" date="2018" name="Nat. Ecol. Evol.">
        <title>Pezizomycetes genomes reveal the molecular basis of ectomycorrhizal truffle lifestyle.</title>
        <authorList>
            <person name="Murat C."/>
            <person name="Payen T."/>
            <person name="Noel B."/>
            <person name="Kuo A."/>
            <person name="Morin E."/>
            <person name="Chen J."/>
            <person name="Kohler A."/>
            <person name="Krizsan K."/>
            <person name="Balestrini R."/>
            <person name="Da Silva C."/>
            <person name="Montanini B."/>
            <person name="Hainaut M."/>
            <person name="Levati E."/>
            <person name="Barry K.W."/>
            <person name="Belfiori B."/>
            <person name="Cichocki N."/>
            <person name="Clum A."/>
            <person name="Dockter R.B."/>
            <person name="Fauchery L."/>
            <person name="Guy J."/>
            <person name="Iotti M."/>
            <person name="Le Tacon F."/>
            <person name="Lindquist E.A."/>
            <person name="Lipzen A."/>
            <person name="Malagnac F."/>
            <person name="Mello A."/>
            <person name="Molinier V."/>
            <person name="Miyauchi S."/>
            <person name="Poulain J."/>
            <person name="Riccioni C."/>
            <person name="Rubini A."/>
            <person name="Sitrit Y."/>
            <person name="Splivallo R."/>
            <person name="Traeger S."/>
            <person name="Wang M."/>
            <person name="Zifcakova L."/>
            <person name="Wipf D."/>
            <person name="Zambonelli A."/>
            <person name="Paolocci F."/>
            <person name="Nowrousian M."/>
            <person name="Ottonello S."/>
            <person name="Baldrian P."/>
            <person name="Spatafora J.W."/>
            <person name="Henrissat B."/>
            <person name="Nagy L.G."/>
            <person name="Aury J.M."/>
            <person name="Wincker P."/>
            <person name="Grigoriev I.V."/>
            <person name="Bonfante P."/>
            <person name="Martin F.M."/>
        </authorList>
    </citation>
    <scope>NUCLEOTIDE SEQUENCE [LARGE SCALE GENOMIC DNA]</scope>
    <source>
        <strain evidence="3 4">RN42</strain>
    </source>
</reference>
<evidence type="ECO:0000313" key="3">
    <source>
        <dbReference type="EMBL" id="RPA76516.1"/>
    </source>
</evidence>
<feature type="compositionally biased region" description="Low complexity" evidence="2">
    <location>
        <begin position="1698"/>
        <end position="1711"/>
    </location>
</feature>
<feature type="region of interest" description="Disordered" evidence="2">
    <location>
        <begin position="213"/>
        <end position="427"/>
    </location>
</feature>
<feature type="region of interest" description="Disordered" evidence="2">
    <location>
        <begin position="517"/>
        <end position="585"/>
    </location>
</feature>
<feature type="region of interest" description="Disordered" evidence="2">
    <location>
        <begin position="2214"/>
        <end position="2277"/>
    </location>
</feature>
<organism evidence="3 4">
    <name type="scientific">Ascobolus immersus RN42</name>
    <dbReference type="NCBI Taxonomy" id="1160509"/>
    <lineage>
        <taxon>Eukaryota</taxon>
        <taxon>Fungi</taxon>
        <taxon>Dikarya</taxon>
        <taxon>Ascomycota</taxon>
        <taxon>Pezizomycotina</taxon>
        <taxon>Pezizomycetes</taxon>
        <taxon>Pezizales</taxon>
        <taxon>Ascobolaceae</taxon>
        <taxon>Ascobolus</taxon>
    </lineage>
</organism>
<feature type="compositionally biased region" description="Low complexity" evidence="2">
    <location>
        <begin position="239"/>
        <end position="248"/>
    </location>
</feature>
<feature type="region of interest" description="Disordered" evidence="2">
    <location>
        <begin position="1396"/>
        <end position="1467"/>
    </location>
</feature>
<feature type="region of interest" description="Disordered" evidence="2">
    <location>
        <begin position="690"/>
        <end position="710"/>
    </location>
</feature>
<feature type="region of interest" description="Disordered" evidence="2">
    <location>
        <begin position="2399"/>
        <end position="2436"/>
    </location>
</feature>
<feature type="compositionally biased region" description="Low complexity" evidence="2">
    <location>
        <begin position="2512"/>
        <end position="2532"/>
    </location>
</feature>
<feature type="compositionally biased region" description="Acidic residues" evidence="2">
    <location>
        <begin position="2399"/>
        <end position="2413"/>
    </location>
</feature>
<feature type="compositionally biased region" description="Acidic residues" evidence="2">
    <location>
        <begin position="1777"/>
        <end position="1791"/>
    </location>
</feature>
<protein>
    <submittedName>
        <fullName evidence="3">Uncharacterized protein</fullName>
    </submittedName>
</protein>
<sequence length="2734" mass="295179">MGRPKSASKPLDVDPSFWHKDSVSLPTAKQSWEVSESTVTTTPKKRRRRTTGSDKENYGLLHNFEGALAPTTSTQKRVRRNPTAKIFTTQRSRKPLLSSSQQHHECPTPTLAAAVPNSFSTTTTTRDSDSGFASDSPQPPTTSLVAKIADEVWSPEGSVLGDSIDNTEDFVKVPDHLRLENEAFGTSWFRESPTKSTIATPTAMLEERMAVARLTPPPTTNATPDYESENEVSEEASASDDSQSSDGEFGILDPFAEAEPRFRRMSTTVSPSTSRAPTEAPQSSETVCEQEKAICPRDVSPQRPPSTALSVITNLDQKPSTQVTLAQSAPATIVPSLQFARPQPTRRSFSRSQSPRKNSGAIDQLFAFFAGKPTPESSPAATPIPSHRNLPHSTVAQSPPTQQCSRASQERQPKPLHDNNISTDLVDTPNLQYFSASNITDRPLASATLQSPNHSTPAPPPADPASVSPDRKRTTSSPTPVQHDTDRVSQPPSQPPSTVLSPSPLFITFRLATPPNALLLPHSHPPTPPNCEQPDSLHFSDPSNTESDSPRPVTSLLSIPTLKTAVRPVTPSPPSAPTDTTEVPQNFLFLHALPPPTPTARTPPPVAPVAPMTLEDVQAFQASSKPTASPPAKKTRGKAKAKAAAVPKRKGRPRKAAQEEPRPSTRALPAWKSTAWSVVDVLDSWWRGDDPRDSVEPSNAATAEPEVQKDVAAVDSRKVVRFSVEPEEVAQVSNTKPVEEPTEIPRVGPEVDSEVKTPLQEDGVGASMQPDGALPPTTVEQVEPVSTLGQASYPAEMEMEIATQSPATKFRSLNEKVRILKFLRRFEPEAQPVVDHELTRTKPVEVEVPVQTGPTEVGTAKEDWEMERPVEEAQLVQEVVAEAQPVAEDLVAQVQTVSEVQDDVQAESAAVILNALESAQVETEGAMEVAVKENEPLVDTIMEDSIITEREADSVPVGEPETIVEALVPAPALSRSPSIPPVEAARAIVPFVRAESPEEGEILEDRQRAESPEEGEIVEHHSPVEDKAEEERWARGESPEEGEIVERKSPSAAPVEVETHAELEKRFAVVSAGPEPVAVVEERAVAPEVVPGQEAVVDSAVEVDAELHMAHPEATEAEPEVLTEKVPAKEDVVARDEAQEEALEVEGDVKMVDQEAVEAGPEEMPAETVVAPDEVSAENLAAPEEVSEEEAVVVEPAVEPDADIHTSQSDVVDAQGETSMVVVPGKEEESREEAAEEAAKFDADAHMAQSDVPVAQPEAEPEVAMEAAHGEYQEAREETMQVEAEVHVLNVEAPEAEPEASMLEVMRKEDKAHEEASKVNTVAHLAQAEVLEAESEAAPETAMEVVNGTEHGPIQHIEEQESASGDVSEEQADVLPSTDEHQTGASAVAMAVTTEEVTVKETEPQEPQEPQEQEVKQPDEMVESAAEVQDVSPIPQSDSTHILSPENGPNVPLDADEEDDVPMEIDGKDEDIPMEIDEEDEMLQHASASPLLQEVAAVMENATANNSSALSPDPTISLAEEEPKPTLAVPVHSFTLPARPVYNAELTGSLVDSTVEMVSSETARPKSPSPELASVAEVAEQPLTHVIDVQAQPVEVQSLQPSPQSTESGAQLAEAPTMEPSSQSIEPEGPPTQPETLPSDTTPAVAATRKETYPTPQIEQQPSAEPAKQEAQGLVTGSDEPCKEGGLVDLTDPKDQEAVVSPYSASAVAEVIIIEEDMPTTETNEQEIHSHQEPEDPAQLVAEPQPKESTHVNSPPPTDAIVTSEAESQPIPQPTENEFEPFDDDHEDWWTEADFPGLTSDHSDYEEALSGFIERDALMDEDLRELSPKADTPELTDEEYIIKLQEQSKAVMEAGLPKYAVSVAEDVEMEDAHGERESGGSGLVEFAREVEEVMDEEMSEQPIEVIEKLVPGAVVKDAVAERVASEGRELVSKSKPSRSLIVRFKYKSSGPCSSSWQGLLEGKQQVNGSLMDVETIQQAVIETETTEGHAKITASPVGKSKPSKIVSFKYKQSSSGKPRSKKLNGKGSKPSKVVCLKVPSLGRQLTFLKDTTIRTDSKTPEQQPNAKAQTDNASPDSEGKTVRIPVPVPVPSSPPHPAVFSAPIRAAAPVRRQSMPVPTPAPAPVFSFSASSPEKLPNLHILPPAASISPVEEVRSLEVEDATPAPKSSSLSQENHDKASLQTPVHDGCSPRHIPSLFATNSFPLAAAVSAEPLTPASPKQILSVDPAPPKQPTVIRFPGLKKSKSSSSRKRVPAATEKHSEEEPKEKPMPETVKPAPILVIDLTGEETVLQVPETEEKEMVIPVAPVPMAAATVQEVEQLSAETTKEKEVPALESGTSVSVPENGPRVEEAATPVLETEMDVSTEPVGSIELENKPTDPEPVTTSMGRVMEAQAMEMEQDEAAEPMEVEEEPPVPHVESDLPPQPIASADQQVEPDCGEVETGLLVHETVPDQEDTQSASLEIQPEAVETEDYRSMEEKDLMIHESEDVGSMEDKDLMSHEPEEPAPVSQPVVTLEPPVPTEEPSSAVEVEITPAEPSPVESSRVKEATIEETPVEEAVVQEAQTSSHQQDNRRSSSVEVEMTSPNQLPNRLSPPPTEKTFSSPAPVPAEELMPPPPPPSKKRKSTSSISSPRSSSKKRKSSSSATSTKSTRSSSHSSRSRKARSPSIQIIPPPVTPRRPKRQKFSGVFQMYQKPFRPLLGVTADVFRMWQNGEVIKQEDAGDDVIIVKRRTF</sequence>
<feature type="compositionally biased region" description="Basic and acidic residues" evidence="2">
    <location>
        <begin position="1003"/>
        <end position="1049"/>
    </location>
</feature>
<feature type="compositionally biased region" description="Basic residues" evidence="2">
    <location>
        <begin position="633"/>
        <end position="655"/>
    </location>
</feature>
<evidence type="ECO:0000313" key="4">
    <source>
        <dbReference type="Proteomes" id="UP000275078"/>
    </source>
</evidence>
<feature type="region of interest" description="Disordered" evidence="2">
    <location>
        <begin position="2450"/>
        <end position="2683"/>
    </location>
</feature>
<evidence type="ECO:0000256" key="2">
    <source>
        <dbReference type="SAM" id="MobiDB-lite"/>
    </source>
</evidence>
<proteinExistence type="predicted"/>
<feature type="compositionally biased region" description="Polar residues" evidence="2">
    <location>
        <begin position="2060"/>
        <end position="2075"/>
    </location>
</feature>
<evidence type="ECO:0000256" key="1">
    <source>
        <dbReference type="SAM" id="Coils"/>
    </source>
</evidence>
<name>A0A3N4HU01_ASCIM</name>
<feature type="compositionally biased region" description="Basic and acidic residues" evidence="2">
    <location>
        <begin position="2257"/>
        <end position="2270"/>
    </location>
</feature>
<feature type="compositionally biased region" description="Polar residues" evidence="2">
    <location>
        <begin position="345"/>
        <end position="357"/>
    </location>
</feature>
<feature type="compositionally biased region" description="Acidic residues" evidence="2">
    <location>
        <begin position="226"/>
        <end position="238"/>
    </location>
</feature>
<feature type="compositionally biased region" description="Pro residues" evidence="2">
    <location>
        <begin position="2086"/>
        <end position="2097"/>
    </location>
</feature>
<feature type="compositionally biased region" description="Low complexity" evidence="2">
    <location>
        <begin position="2643"/>
        <end position="2658"/>
    </location>
</feature>
<feature type="compositionally biased region" description="Basic residues" evidence="2">
    <location>
        <begin position="2240"/>
        <end position="2253"/>
    </location>
</feature>
<keyword evidence="1" id="KW-0175">Coiled coil</keyword>
<feature type="compositionally biased region" description="Polar residues" evidence="2">
    <location>
        <begin position="265"/>
        <end position="287"/>
    </location>
</feature>
<keyword evidence="4" id="KW-1185">Reference proteome</keyword>
<feature type="region of interest" description="Disordered" evidence="2">
    <location>
        <begin position="2009"/>
        <end position="2097"/>
    </location>
</feature>
<feature type="region of interest" description="Disordered" evidence="2">
    <location>
        <begin position="1590"/>
        <end position="1802"/>
    </location>
</feature>
<feature type="region of interest" description="Disordered" evidence="2">
    <location>
        <begin position="997"/>
        <end position="1056"/>
    </location>
</feature>
<feature type="region of interest" description="Disordered" evidence="2">
    <location>
        <begin position="24"/>
        <end position="142"/>
    </location>
</feature>
<gene>
    <name evidence="3" type="ORF">BJ508DRAFT_365003</name>
</gene>
<feature type="compositionally biased region" description="Polar residues" evidence="2">
    <location>
        <begin position="1654"/>
        <end position="1663"/>
    </location>
</feature>
<feature type="compositionally biased region" description="Polar residues" evidence="2">
    <location>
        <begin position="1595"/>
        <end position="1609"/>
    </location>
</feature>
<dbReference type="Proteomes" id="UP000275078">
    <property type="component" value="Unassembled WGS sequence"/>
</dbReference>
<feature type="region of interest" description="Disordered" evidence="2">
    <location>
        <begin position="2153"/>
        <end position="2188"/>
    </location>
</feature>
<feature type="compositionally biased region" description="Polar residues" evidence="2">
    <location>
        <begin position="2578"/>
        <end position="2591"/>
    </location>
</feature>
<feature type="compositionally biased region" description="Polar residues" evidence="2">
    <location>
        <begin position="305"/>
        <end position="330"/>
    </location>
</feature>
<feature type="compositionally biased region" description="Basic and acidic residues" evidence="2">
    <location>
        <begin position="408"/>
        <end position="417"/>
    </location>
</feature>
<feature type="compositionally biased region" description="Low complexity" evidence="2">
    <location>
        <begin position="488"/>
        <end position="502"/>
    </location>
</feature>
<feature type="region of interest" description="Disordered" evidence="2">
    <location>
        <begin position="1985"/>
        <end position="2004"/>
    </location>
</feature>
<accession>A0A3N4HU01</accession>
<feature type="region of interest" description="Disordered" evidence="2">
    <location>
        <begin position="620"/>
        <end position="673"/>
    </location>
</feature>
<dbReference type="EMBL" id="ML119743">
    <property type="protein sequence ID" value="RPA76516.1"/>
    <property type="molecule type" value="Genomic_DNA"/>
</dbReference>
<feature type="coiled-coil region" evidence="1">
    <location>
        <begin position="1265"/>
        <end position="1292"/>
    </location>
</feature>
<feature type="region of interest" description="Disordered" evidence="2">
    <location>
        <begin position="731"/>
        <end position="783"/>
    </location>
</feature>
<feature type="region of interest" description="Disordered" evidence="2">
    <location>
        <begin position="1359"/>
        <end position="1384"/>
    </location>
</feature>
<feature type="compositionally biased region" description="Polar residues" evidence="2">
    <location>
        <begin position="131"/>
        <end position="142"/>
    </location>
</feature>
<feature type="compositionally biased region" description="Polar residues" evidence="2">
    <location>
        <begin position="391"/>
        <end position="407"/>
    </location>
</feature>
<feature type="region of interest" description="Disordered" evidence="2">
    <location>
        <begin position="2319"/>
        <end position="2385"/>
    </location>
</feature>